<dbReference type="AlphaFoldDB" id="A0A645IKH8"/>
<comment type="caution">
    <text evidence="1">The sequence shown here is derived from an EMBL/GenBank/DDBJ whole genome shotgun (WGS) entry which is preliminary data.</text>
</comment>
<organism evidence="1">
    <name type="scientific">bioreactor metagenome</name>
    <dbReference type="NCBI Taxonomy" id="1076179"/>
    <lineage>
        <taxon>unclassified sequences</taxon>
        <taxon>metagenomes</taxon>
        <taxon>ecological metagenomes</taxon>
    </lineage>
</organism>
<dbReference type="EMBL" id="VSSQ01117310">
    <property type="protein sequence ID" value="MPN51815.1"/>
    <property type="molecule type" value="Genomic_DNA"/>
</dbReference>
<gene>
    <name evidence="1" type="ORF">SDC9_199464</name>
</gene>
<sequence>MTATGKVSYIASFVIQKGLREAAVVGFSSIFNSGDAGEGVARNRKNENVDLAREEIVKLTSHKLGCKEPDDLIEYIEEINALRNEVVAHYDGSKADYSEDNYCDLYDKEGNFVERYPTIIRTRMPSLCKLQVDIKRLKETSICLLESIKEFLIENDNASI</sequence>
<name>A0A645IKH8_9ZZZZ</name>
<accession>A0A645IKH8</accession>
<proteinExistence type="predicted"/>
<reference evidence="1" key="1">
    <citation type="submission" date="2019-08" db="EMBL/GenBank/DDBJ databases">
        <authorList>
            <person name="Kucharzyk K."/>
            <person name="Murdoch R.W."/>
            <person name="Higgins S."/>
            <person name="Loffler F."/>
        </authorList>
    </citation>
    <scope>NUCLEOTIDE SEQUENCE</scope>
</reference>
<evidence type="ECO:0000313" key="1">
    <source>
        <dbReference type="EMBL" id="MPN51815.1"/>
    </source>
</evidence>
<protein>
    <submittedName>
        <fullName evidence="1">Uncharacterized protein</fullName>
    </submittedName>
</protein>